<organism evidence="1 2">
    <name type="scientific">Eleusine coracana subsp. coracana</name>
    <dbReference type="NCBI Taxonomy" id="191504"/>
    <lineage>
        <taxon>Eukaryota</taxon>
        <taxon>Viridiplantae</taxon>
        <taxon>Streptophyta</taxon>
        <taxon>Embryophyta</taxon>
        <taxon>Tracheophyta</taxon>
        <taxon>Spermatophyta</taxon>
        <taxon>Magnoliopsida</taxon>
        <taxon>Liliopsida</taxon>
        <taxon>Poales</taxon>
        <taxon>Poaceae</taxon>
        <taxon>PACMAD clade</taxon>
        <taxon>Chloridoideae</taxon>
        <taxon>Cynodonteae</taxon>
        <taxon>Eleusininae</taxon>
        <taxon>Eleusine</taxon>
    </lineage>
</organism>
<dbReference type="AlphaFoldDB" id="A0AAV5CAW9"/>
<sequence length="107" mass="11660">MRVRCSFVYTSNSSSGGLFRPFPFLPFVRRLVRTRLLPPPSQISAPLPFPSTSAKLSAGRLDPRAENFTSPPALSSILRVGGRGPSSFLRKTAAGWGGEEIRTRRVG</sequence>
<comment type="caution">
    <text evidence="1">The sequence shown here is derived from an EMBL/GenBank/DDBJ whole genome shotgun (WGS) entry which is preliminary data.</text>
</comment>
<evidence type="ECO:0000313" key="2">
    <source>
        <dbReference type="Proteomes" id="UP001054889"/>
    </source>
</evidence>
<evidence type="ECO:0000313" key="1">
    <source>
        <dbReference type="EMBL" id="GJM95277.1"/>
    </source>
</evidence>
<dbReference type="EMBL" id="BQKI01000005">
    <property type="protein sequence ID" value="GJM95277.1"/>
    <property type="molecule type" value="Genomic_DNA"/>
</dbReference>
<name>A0AAV5CAW9_ELECO</name>
<accession>A0AAV5CAW9</accession>
<protein>
    <submittedName>
        <fullName evidence="1">Uncharacterized protein</fullName>
    </submittedName>
</protein>
<proteinExistence type="predicted"/>
<dbReference type="Proteomes" id="UP001054889">
    <property type="component" value="Unassembled WGS sequence"/>
</dbReference>
<gene>
    <name evidence="1" type="primary">ga11991</name>
    <name evidence="1" type="ORF">PR202_ga11991</name>
</gene>
<reference evidence="1" key="2">
    <citation type="submission" date="2021-12" db="EMBL/GenBank/DDBJ databases">
        <title>Resequencing data analysis of finger millet.</title>
        <authorList>
            <person name="Hatakeyama M."/>
            <person name="Aluri S."/>
            <person name="Balachadran M.T."/>
            <person name="Sivarajan S.R."/>
            <person name="Poveda L."/>
            <person name="Shimizu-Inatsugi R."/>
            <person name="Schlapbach R."/>
            <person name="Sreeman S.M."/>
            <person name="Shimizu K.K."/>
        </authorList>
    </citation>
    <scope>NUCLEOTIDE SEQUENCE</scope>
</reference>
<reference evidence="1" key="1">
    <citation type="journal article" date="2018" name="DNA Res.">
        <title>Multiple hybrid de novo genome assembly of finger millet, an orphan allotetraploid crop.</title>
        <authorList>
            <person name="Hatakeyama M."/>
            <person name="Aluri S."/>
            <person name="Balachadran M.T."/>
            <person name="Sivarajan S.R."/>
            <person name="Patrignani A."/>
            <person name="Gruter S."/>
            <person name="Poveda L."/>
            <person name="Shimizu-Inatsugi R."/>
            <person name="Baeten J."/>
            <person name="Francoijs K.J."/>
            <person name="Nataraja K.N."/>
            <person name="Reddy Y.A.N."/>
            <person name="Phadnis S."/>
            <person name="Ravikumar R.L."/>
            <person name="Schlapbach R."/>
            <person name="Sreeman S.M."/>
            <person name="Shimizu K.K."/>
        </authorList>
    </citation>
    <scope>NUCLEOTIDE SEQUENCE</scope>
</reference>
<keyword evidence="2" id="KW-1185">Reference proteome</keyword>